<feature type="domain" description="DUF2059" evidence="2">
    <location>
        <begin position="107"/>
        <end position="153"/>
    </location>
</feature>
<dbReference type="RefSeq" id="WP_188709299.1">
    <property type="nucleotide sequence ID" value="NZ_BMIG01000012.1"/>
</dbReference>
<dbReference type="Proteomes" id="UP000620596">
    <property type="component" value="Unassembled WGS sequence"/>
</dbReference>
<keyword evidence="4" id="KW-1185">Reference proteome</keyword>
<name>A0A916SMV6_9BURK</name>
<organism evidence="3 4">
    <name type="scientific">Polaromonas eurypsychrophila</name>
    <dbReference type="NCBI Taxonomy" id="1614635"/>
    <lineage>
        <taxon>Bacteria</taxon>
        <taxon>Pseudomonadati</taxon>
        <taxon>Pseudomonadota</taxon>
        <taxon>Betaproteobacteria</taxon>
        <taxon>Burkholderiales</taxon>
        <taxon>Comamonadaceae</taxon>
        <taxon>Polaromonas</taxon>
    </lineage>
</organism>
<dbReference type="EMBL" id="BMIG01000012">
    <property type="protein sequence ID" value="GGB06905.1"/>
    <property type="molecule type" value="Genomic_DNA"/>
</dbReference>
<proteinExistence type="predicted"/>
<comment type="caution">
    <text evidence="3">The sequence shown here is derived from an EMBL/GenBank/DDBJ whole genome shotgun (WGS) entry which is preliminary data.</text>
</comment>
<dbReference type="AlphaFoldDB" id="A0A916SMV6"/>
<reference evidence="3" key="2">
    <citation type="submission" date="2020-09" db="EMBL/GenBank/DDBJ databases">
        <authorList>
            <person name="Sun Q."/>
            <person name="Zhou Y."/>
        </authorList>
    </citation>
    <scope>NUCLEOTIDE SEQUENCE</scope>
    <source>
        <strain evidence="3">CGMCC 1.15322</strain>
    </source>
</reference>
<protein>
    <recommendedName>
        <fullName evidence="2">DUF2059 domain-containing protein</fullName>
    </recommendedName>
</protein>
<evidence type="ECO:0000259" key="2">
    <source>
        <dbReference type="Pfam" id="PF09832"/>
    </source>
</evidence>
<keyword evidence="1" id="KW-0732">Signal</keyword>
<reference evidence="3" key="1">
    <citation type="journal article" date="2014" name="Int. J. Syst. Evol. Microbiol.">
        <title>Complete genome sequence of Corynebacterium casei LMG S-19264T (=DSM 44701T), isolated from a smear-ripened cheese.</title>
        <authorList>
            <consortium name="US DOE Joint Genome Institute (JGI-PGF)"/>
            <person name="Walter F."/>
            <person name="Albersmeier A."/>
            <person name="Kalinowski J."/>
            <person name="Ruckert C."/>
        </authorList>
    </citation>
    <scope>NUCLEOTIDE SEQUENCE</scope>
    <source>
        <strain evidence="3">CGMCC 1.15322</strain>
    </source>
</reference>
<evidence type="ECO:0000313" key="4">
    <source>
        <dbReference type="Proteomes" id="UP000620596"/>
    </source>
</evidence>
<feature type="chain" id="PRO_5037056297" description="DUF2059 domain-containing protein" evidence="1">
    <location>
        <begin position="24"/>
        <end position="190"/>
    </location>
</feature>
<dbReference type="Pfam" id="PF09832">
    <property type="entry name" value="DUF2059"/>
    <property type="match status" value="1"/>
</dbReference>
<feature type="signal peptide" evidence="1">
    <location>
        <begin position="1"/>
        <end position="23"/>
    </location>
</feature>
<dbReference type="InterPro" id="IPR018637">
    <property type="entry name" value="DUF2059"/>
</dbReference>
<accession>A0A916SMV6</accession>
<evidence type="ECO:0000313" key="3">
    <source>
        <dbReference type="EMBL" id="GGB06905.1"/>
    </source>
</evidence>
<sequence length="190" mass="20225">MKKLLTALLVAGCTFSAASQAQTADPKLEWAVKVVALQQADLDGIVGQLVGTAAQDIVAGWAPRFDSAVPKARQAKATEEFNTELAKFSADANKIITSKVGQVNSEALVPAYMERFSLDELKQLAAFFESPVIKKYKAATPELVDVFLKKLVASTQPDVLARVKQFDVAASKIVGSAPAAPAAKPQPQKK</sequence>
<gene>
    <name evidence="3" type="ORF">GCM10011496_29730</name>
</gene>
<evidence type="ECO:0000256" key="1">
    <source>
        <dbReference type="SAM" id="SignalP"/>
    </source>
</evidence>